<dbReference type="PANTHER" id="PTHR13325:SF3">
    <property type="entry name" value="MEMBRANE-BOUND TRANSCRIPTION FACTOR SITE-2 PROTEASE"/>
    <property type="match status" value="1"/>
</dbReference>
<evidence type="ECO:0008006" key="4">
    <source>
        <dbReference type="Google" id="ProtNLM"/>
    </source>
</evidence>
<evidence type="ECO:0000313" key="3">
    <source>
        <dbReference type="Proteomes" id="UP000076738"/>
    </source>
</evidence>
<dbReference type="OrthoDB" id="7694678at2759"/>
<feature type="transmembrane region" description="Helical" evidence="1">
    <location>
        <begin position="459"/>
        <end position="482"/>
    </location>
</feature>
<protein>
    <recommendedName>
        <fullName evidence="4">Endopeptidase S2P</fullName>
    </recommendedName>
</protein>
<dbReference type="GO" id="GO:0016020">
    <property type="term" value="C:membrane"/>
    <property type="evidence" value="ECO:0007669"/>
    <property type="project" value="InterPro"/>
</dbReference>
<dbReference type="GO" id="GO:0004222">
    <property type="term" value="F:metalloendopeptidase activity"/>
    <property type="evidence" value="ECO:0007669"/>
    <property type="project" value="InterPro"/>
</dbReference>
<feature type="transmembrane region" description="Helical" evidence="1">
    <location>
        <begin position="94"/>
        <end position="120"/>
    </location>
</feature>
<accession>A0A167KA42</accession>
<feature type="transmembrane region" description="Helical" evidence="1">
    <location>
        <begin position="535"/>
        <end position="553"/>
    </location>
</feature>
<reference evidence="2 3" key="1">
    <citation type="journal article" date="2016" name="Mol. Biol. Evol.">
        <title>Comparative Genomics of Early-Diverging Mushroom-Forming Fungi Provides Insights into the Origins of Lignocellulose Decay Capabilities.</title>
        <authorList>
            <person name="Nagy L.G."/>
            <person name="Riley R."/>
            <person name="Tritt A."/>
            <person name="Adam C."/>
            <person name="Daum C."/>
            <person name="Floudas D."/>
            <person name="Sun H."/>
            <person name="Yadav J.S."/>
            <person name="Pangilinan J."/>
            <person name="Larsson K.H."/>
            <person name="Matsuura K."/>
            <person name="Barry K."/>
            <person name="Labutti K."/>
            <person name="Kuo R."/>
            <person name="Ohm R.A."/>
            <person name="Bhattacharya S.S."/>
            <person name="Shirouzu T."/>
            <person name="Yoshinaga Y."/>
            <person name="Martin F.M."/>
            <person name="Grigoriev I.V."/>
            <person name="Hibbett D.S."/>
        </authorList>
    </citation>
    <scope>NUCLEOTIDE SEQUENCE [LARGE SCALE GENOMIC DNA]</scope>
    <source>
        <strain evidence="2 3">TUFC12733</strain>
    </source>
</reference>
<dbReference type="InterPro" id="IPR001193">
    <property type="entry name" value="MBTPS2"/>
</dbReference>
<dbReference type="GO" id="GO:0031293">
    <property type="term" value="P:membrane protein intracellular domain proteolysis"/>
    <property type="evidence" value="ECO:0007669"/>
    <property type="project" value="TreeGrafter"/>
</dbReference>
<evidence type="ECO:0000256" key="1">
    <source>
        <dbReference type="SAM" id="Phobius"/>
    </source>
</evidence>
<organism evidence="2 3">
    <name type="scientific">Calocera viscosa (strain TUFC12733)</name>
    <dbReference type="NCBI Taxonomy" id="1330018"/>
    <lineage>
        <taxon>Eukaryota</taxon>
        <taxon>Fungi</taxon>
        <taxon>Dikarya</taxon>
        <taxon>Basidiomycota</taxon>
        <taxon>Agaricomycotina</taxon>
        <taxon>Dacrymycetes</taxon>
        <taxon>Dacrymycetales</taxon>
        <taxon>Dacrymycetaceae</taxon>
        <taxon>Calocera</taxon>
    </lineage>
</organism>
<dbReference type="AlphaFoldDB" id="A0A167KA42"/>
<keyword evidence="3" id="KW-1185">Reference proteome</keyword>
<dbReference type="GO" id="GO:1905897">
    <property type="term" value="P:regulation of response to endoplasmic reticulum stress"/>
    <property type="evidence" value="ECO:0007669"/>
    <property type="project" value="TreeGrafter"/>
</dbReference>
<dbReference type="PANTHER" id="PTHR13325">
    <property type="entry name" value="PROTEASE M50 MEMBRANE-BOUND TRANSCRIPTION FACTOR SITE 2 PROTEASE"/>
    <property type="match status" value="1"/>
</dbReference>
<dbReference type="Proteomes" id="UP000076738">
    <property type="component" value="Unassembled WGS sequence"/>
</dbReference>
<name>A0A167KA42_CALVF</name>
<proteinExistence type="predicted"/>
<dbReference type="GO" id="GO:0005737">
    <property type="term" value="C:cytoplasm"/>
    <property type="evidence" value="ECO:0007669"/>
    <property type="project" value="TreeGrafter"/>
</dbReference>
<dbReference type="STRING" id="1330018.A0A167KA42"/>
<gene>
    <name evidence="2" type="ORF">CALVIDRAFT_539169</name>
</gene>
<dbReference type="PRINTS" id="PR01000">
    <property type="entry name" value="SREBPS2PTASE"/>
</dbReference>
<keyword evidence="1" id="KW-0812">Transmembrane</keyword>
<sequence>MTAVVVSALMICLLWVIIHVSHRLTVKRFLTPLLPRTRPLTRSSGPGSCFDPDYTSFHLSYVNLKLETTSFNAAHERLSTYLATHGWIPLGKTIYGIGGIIGIIGMFASVCIMVWTGLVVANEQLSSPALAASMPPLARTIAKRAIGALAPLAPALAPDTKANLALRPLIPGITIPSSHLPLMLAALFICQSFHEFGHAISAALEDTPLYSVGLALHVVVPTAFVSLTYKPSTSSTSQLRLASAGALHNVFLWLAFYAIAHSGLGRLATPIGWTDVSSLGKVVLGYNEATTLDDYMPRGSLVTHLDDTPLGLSTQNKTKGDPWETFLLSKAPQEQRRGWCIDSSEFVSSSTACCSEPSTPELACFVPMSASPSEYQGHCLSPLSLFNRNNTTPRRCDPSGCPVQHLCIIPSPEAQLLRITFVDMERGKERVVVWKGPRSEVWRQVRVGTYLSRTPLIPLWLPDLVNLFISYNLTVTIALYLFNLLPLPLLDGGQVLSSLLDLILGTASSSRDAGETGDVGRPVTERRRRERIETSVHWTVGILCIVVGLAVSAKELMRS</sequence>
<keyword evidence="1" id="KW-1133">Transmembrane helix</keyword>
<dbReference type="EMBL" id="KV417295">
    <property type="protein sequence ID" value="KZO94428.1"/>
    <property type="molecule type" value="Genomic_DNA"/>
</dbReference>
<keyword evidence="1" id="KW-0472">Membrane</keyword>
<evidence type="ECO:0000313" key="2">
    <source>
        <dbReference type="EMBL" id="KZO94428.1"/>
    </source>
</evidence>